<dbReference type="KEGG" id="ster:AOA14_18185"/>
<evidence type="ECO:0000313" key="2">
    <source>
        <dbReference type="Proteomes" id="UP000076234"/>
    </source>
</evidence>
<dbReference type="AlphaFoldDB" id="A0A142W3E8"/>
<dbReference type="RefSeq" id="WP_202988324.1">
    <property type="nucleotide sequence ID" value="NZ_CP013342.1"/>
</dbReference>
<organism evidence="1 2">
    <name type="scientific">Sphingopyxis terrae subsp. terrae NBRC 15098</name>
    <dbReference type="NCBI Taxonomy" id="1219058"/>
    <lineage>
        <taxon>Bacteria</taxon>
        <taxon>Pseudomonadati</taxon>
        <taxon>Pseudomonadota</taxon>
        <taxon>Alphaproteobacteria</taxon>
        <taxon>Sphingomonadales</taxon>
        <taxon>Sphingomonadaceae</taxon>
        <taxon>Sphingopyxis</taxon>
    </lineage>
</organism>
<gene>
    <name evidence="1" type="ORF">AOA14_18185</name>
</gene>
<reference evidence="1 2" key="2">
    <citation type="journal article" date="2016" name="Genome Announc.">
        <title>Complete Genome Sequence of Sphingopyxis terrae Strain 203-1 (NBRC 111660), a Polyethylene Glycol Degrader.</title>
        <authorList>
            <person name="Ohtsubo Y."/>
            <person name="Nonoyama S."/>
            <person name="Nagata Y."/>
            <person name="Numata M."/>
            <person name="Tsuchikane K."/>
            <person name="Hosoyama A."/>
            <person name="Yamazoe A."/>
            <person name="Tsuda M."/>
            <person name="Fujita N."/>
            <person name="Kawai F."/>
        </authorList>
    </citation>
    <scope>NUCLEOTIDE SEQUENCE [LARGE SCALE GENOMIC DNA]</scope>
    <source>
        <strain evidence="1 2">203-1</strain>
    </source>
</reference>
<accession>A0A142W3E8</accession>
<dbReference type="Proteomes" id="UP000076234">
    <property type="component" value="Chromosome"/>
</dbReference>
<reference evidence="2" key="1">
    <citation type="submission" date="2015-11" db="EMBL/GenBank/DDBJ databases">
        <title>Complete genome sequence of a polyethylene glycol-degrading strain Sphingopyxis terrae strain 203-1 (NBRC 15098).</title>
        <authorList>
            <person name="Yoshiyuki O."/>
            <person name="Shouta N."/>
            <person name="Nagata Y."/>
            <person name="Numata M."/>
            <person name="Tsuchikane K."/>
            <person name="Hosoyama A."/>
            <person name="Yamazoe A."/>
            <person name="Tsuda M."/>
            <person name="Fujita N."/>
            <person name="Kawai F."/>
        </authorList>
    </citation>
    <scope>NUCLEOTIDE SEQUENCE [LARGE SCALE GENOMIC DNA]</scope>
    <source>
        <strain evidence="2">203-1</strain>
    </source>
</reference>
<protein>
    <submittedName>
        <fullName evidence="1">Uncharacterized protein</fullName>
    </submittedName>
</protein>
<dbReference type="EMBL" id="CP013342">
    <property type="protein sequence ID" value="AMU96533.1"/>
    <property type="molecule type" value="Genomic_DNA"/>
</dbReference>
<name>A0A142W3E8_9SPHN</name>
<proteinExistence type="predicted"/>
<sequence length="128" mass="13110">MFDSDLRHRVGVFLAWLALVALGAGGLVRDASAPARLVDQTAAAIAGAPYDGGHPFVRAGGLTLSAHYRAGEDDRHPVGGDLAKLSAAPPALPAVGLFRPDFGRVAAGWTRSAAATPYSARAPPMIAI</sequence>
<dbReference type="STRING" id="1219058.AOA14_18185"/>
<evidence type="ECO:0000313" key="1">
    <source>
        <dbReference type="EMBL" id="AMU96533.1"/>
    </source>
</evidence>